<feature type="transmembrane region" description="Helical" evidence="1">
    <location>
        <begin position="12"/>
        <end position="34"/>
    </location>
</feature>
<feature type="transmembrane region" description="Helical" evidence="1">
    <location>
        <begin position="113"/>
        <end position="134"/>
    </location>
</feature>
<keyword evidence="1" id="KW-0472">Membrane</keyword>
<protein>
    <submittedName>
        <fullName evidence="2">Uncharacterized protein</fullName>
    </submittedName>
</protein>
<dbReference type="HOGENOM" id="CLU_1832325_0_0_3"/>
<dbReference type="PhylomeDB" id="B2J852"/>
<accession>B2J852</accession>
<reference evidence="3" key="1">
    <citation type="submission" date="2008-04" db="EMBL/GenBank/DDBJ databases">
        <title>Complete sequence of chromosome of Nostoc punctiforme ATCC 29133.</title>
        <authorList>
            <consortium name="US DOE Joint Genome Institute"/>
            <person name="Copeland A."/>
            <person name="Lucas S."/>
            <person name="Lapidus A."/>
            <person name="Glavina del Rio T."/>
            <person name="Dalin E."/>
            <person name="Tice H."/>
            <person name="Pitluck S."/>
            <person name="Chain P."/>
            <person name="Malfatti S."/>
            <person name="Shin M."/>
            <person name="Vergez L."/>
            <person name="Schmutz J."/>
            <person name="Larimer F."/>
            <person name="Land M."/>
            <person name="Hauser L."/>
            <person name="Kyrpides N."/>
            <person name="Kim E."/>
            <person name="Meeks J.C."/>
            <person name="Elhai J."/>
            <person name="Campbell E.L."/>
            <person name="Thiel T."/>
            <person name="Longmire J."/>
            <person name="Potts M."/>
            <person name="Atlas R."/>
        </authorList>
    </citation>
    <scope>NUCLEOTIDE SEQUENCE [LARGE SCALE GENOMIC DNA]</scope>
    <source>
        <strain evidence="3">ATCC 29133 / PCC 73102</strain>
    </source>
</reference>
<dbReference type="EMBL" id="CP001037">
    <property type="protein sequence ID" value="ACC79301.1"/>
    <property type="molecule type" value="Genomic_DNA"/>
</dbReference>
<name>B2J852_NOSP7</name>
<gene>
    <name evidence="2" type="ordered locus">Npun_F0538</name>
</gene>
<dbReference type="eggNOG" id="COG0365">
    <property type="taxonomic scope" value="Bacteria"/>
</dbReference>
<dbReference type="KEGG" id="npu:Npun_F0538"/>
<dbReference type="AlphaFoldDB" id="B2J852"/>
<feature type="transmembrane region" description="Helical" evidence="1">
    <location>
        <begin position="54"/>
        <end position="75"/>
    </location>
</feature>
<keyword evidence="3" id="KW-1185">Reference proteome</keyword>
<organism evidence="2 3">
    <name type="scientific">Nostoc punctiforme (strain ATCC 29133 / PCC 73102)</name>
    <dbReference type="NCBI Taxonomy" id="63737"/>
    <lineage>
        <taxon>Bacteria</taxon>
        <taxon>Bacillati</taxon>
        <taxon>Cyanobacteriota</taxon>
        <taxon>Cyanophyceae</taxon>
        <taxon>Nostocales</taxon>
        <taxon>Nostocaceae</taxon>
        <taxon>Nostoc</taxon>
    </lineage>
</organism>
<evidence type="ECO:0000256" key="1">
    <source>
        <dbReference type="SAM" id="Phobius"/>
    </source>
</evidence>
<dbReference type="STRING" id="63737.Npun_F0538"/>
<feature type="transmembrane region" description="Helical" evidence="1">
    <location>
        <begin position="82"/>
        <end position="101"/>
    </location>
</feature>
<keyword evidence="1" id="KW-0812">Transmembrane</keyword>
<dbReference type="EnsemblBacteria" id="ACC79301">
    <property type="protein sequence ID" value="ACC79301"/>
    <property type="gene ID" value="Npun_F0538"/>
</dbReference>
<proteinExistence type="predicted"/>
<evidence type="ECO:0000313" key="3">
    <source>
        <dbReference type="Proteomes" id="UP000001191"/>
    </source>
</evidence>
<keyword evidence="1" id="KW-1133">Transmembrane helix</keyword>
<evidence type="ECO:0000313" key="2">
    <source>
        <dbReference type="EMBL" id="ACC79301.1"/>
    </source>
</evidence>
<sequence length="152" mass="17661">MVMAINYREKIIALWTVFLLGILFHTQLGLIPLFHGLSVIESQKATNINDISGIMWLMLGFFVLPMLAIILTIFTDSKRYRIIHFGLTVFYSIMNLLHVILDLFVQPVFWYQIALIGLLFFVGLLLNITAFKWMQMPNRSNKSQKELENSHL</sequence>
<reference evidence="2 3" key="2">
    <citation type="journal article" date="2013" name="Plant Physiol.">
        <title>A Nostoc punctiforme Sugar Transporter Necessary to Establish a Cyanobacterium-Plant Symbiosis.</title>
        <authorList>
            <person name="Ekman M."/>
            <person name="Picossi S."/>
            <person name="Campbell E.L."/>
            <person name="Meeks J.C."/>
            <person name="Flores E."/>
        </authorList>
    </citation>
    <scope>NUCLEOTIDE SEQUENCE [LARGE SCALE GENOMIC DNA]</scope>
    <source>
        <strain evidence="3">ATCC 29133 / PCC 73102</strain>
    </source>
</reference>
<dbReference type="Proteomes" id="UP000001191">
    <property type="component" value="Chromosome"/>
</dbReference>